<evidence type="ECO:0000259" key="1">
    <source>
        <dbReference type="PROSITE" id="PS50943"/>
    </source>
</evidence>
<dbReference type="InterPro" id="IPR001387">
    <property type="entry name" value="Cro/C1-type_HTH"/>
</dbReference>
<dbReference type="SUPFAM" id="SSF48452">
    <property type="entry name" value="TPR-like"/>
    <property type="match status" value="1"/>
</dbReference>
<dbReference type="SUPFAM" id="SSF47413">
    <property type="entry name" value="lambda repressor-like DNA-binding domains"/>
    <property type="match status" value="1"/>
</dbReference>
<comment type="caution">
    <text evidence="2">The sequence shown here is derived from an EMBL/GenBank/DDBJ whole genome shotgun (WGS) entry which is preliminary data.</text>
</comment>
<dbReference type="Proteomes" id="UP001500751">
    <property type="component" value="Unassembled WGS sequence"/>
</dbReference>
<name>A0ABP5GI57_9ACTN</name>
<protein>
    <recommendedName>
        <fullName evidence="1">HTH cro/C1-type domain-containing protein</fullName>
    </recommendedName>
</protein>
<accession>A0ABP5GI57</accession>
<dbReference type="RefSeq" id="WP_344668901.1">
    <property type="nucleotide sequence ID" value="NZ_BAAAQN010000041.1"/>
</dbReference>
<sequence>MSEDIRLAMRQARESSGLAWDEFARRAGFSRPHLRSVENGTRGVTEDVVRAYDRVLGTGGVFAATLAGREDPEGSPWTRSGALAALLETSQGAVLDLDRRRFVVTGGAALAALTGRWTSAVAAARPVLPTTDAVPKVLATVANRLEELRHLGDELGSGTMAQLARNELALTAQVLKSGRMTGREEDLGLSLAAEAARQVGWNLFDGDRQAAAERYYALALRASAAAGDRTTGAYAMSFMAVQHYTVGNPRDAVSLLETAEAHVGLGATPRMQAMLAARRARALSKTGDLKSCARALNRARDLVGDGPNEDDPPFLYWVTPGEVEMIAGSCALQLRDPQRALRNFHDGLAADYPGDEDHPRLAAIYLARIAEAHVENHDLDEAVDQARYAVRCLGSVDSARSSDTLAGVRAKLQAHRGNPKVRDFLQVG</sequence>
<proteinExistence type="predicted"/>
<dbReference type="CDD" id="cd00093">
    <property type="entry name" value="HTH_XRE"/>
    <property type="match status" value="1"/>
</dbReference>
<dbReference type="Pfam" id="PF13560">
    <property type="entry name" value="HTH_31"/>
    <property type="match status" value="1"/>
</dbReference>
<dbReference type="SMART" id="SM00530">
    <property type="entry name" value="HTH_XRE"/>
    <property type="match status" value="1"/>
</dbReference>
<keyword evidence="3" id="KW-1185">Reference proteome</keyword>
<evidence type="ECO:0000313" key="2">
    <source>
        <dbReference type="EMBL" id="GAA2046520.1"/>
    </source>
</evidence>
<gene>
    <name evidence="2" type="ORF">GCM10009839_58640</name>
</gene>
<organism evidence="2 3">
    <name type="scientific">Catenulispora yoronensis</name>
    <dbReference type="NCBI Taxonomy" id="450799"/>
    <lineage>
        <taxon>Bacteria</taxon>
        <taxon>Bacillati</taxon>
        <taxon>Actinomycetota</taxon>
        <taxon>Actinomycetes</taxon>
        <taxon>Catenulisporales</taxon>
        <taxon>Catenulisporaceae</taxon>
        <taxon>Catenulispora</taxon>
    </lineage>
</organism>
<dbReference type="Gene3D" id="1.25.40.10">
    <property type="entry name" value="Tetratricopeptide repeat domain"/>
    <property type="match status" value="1"/>
</dbReference>
<evidence type="ECO:0000313" key="3">
    <source>
        <dbReference type="Proteomes" id="UP001500751"/>
    </source>
</evidence>
<dbReference type="Gene3D" id="1.10.260.40">
    <property type="entry name" value="lambda repressor-like DNA-binding domains"/>
    <property type="match status" value="1"/>
</dbReference>
<dbReference type="InterPro" id="IPR010982">
    <property type="entry name" value="Lambda_DNA-bd_dom_sf"/>
</dbReference>
<dbReference type="EMBL" id="BAAAQN010000041">
    <property type="protein sequence ID" value="GAA2046520.1"/>
    <property type="molecule type" value="Genomic_DNA"/>
</dbReference>
<feature type="domain" description="HTH cro/C1-type" evidence="1">
    <location>
        <begin position="9"/>
        <end position="62"/>
    </location>
</feature>
<dbReference type="InterPro" id="IPR011990">
    <property type="entry name" value="TPR-like_helical_dom_sf"/>
</dbReference>
<dbReference type="PROSITE" id="PS50943">
    <property type="entry name" value="HTH_CROC1"/>
    <property type="match status" value="1"/>
</dbReference>
<reference evidence="3" key="1">
    <citation type="journal article" date="2019" name="Int. J. Syst. Evol. Microbiol.">
        <title>The Global Catalogue of Microorganisms (GCM) 10K type strain sequencing project: providing services to taxonomists for standard genome sequencing and annotation.</title>
        <authorList>
            <consortium name="The Broad Institute Genomics Platform"/>
            <consortium name="The Broad Institute Genome Sequencing Center for Infectious Disease"/>
            <person name="Wu L."/>
            <person name="Ma J."/>
        </authorList>
    </citation>
    <scope>NUCLEOTIDE SEQUENCE [LARGE SCALE GENOMIC DNA]</scope>
    <source>
        <strain evidence="3">JCM 16014</strain>
    </source>
</reference>